<evidence type="ECO:0000313" key="2">
    <source>
        <dbReference type="Proteomes" id="UP001169242"/>
    </source>
</evidence>
<reference evidence="1" key="1">
    <citation type="journal article" date="2023" name="Int. J. Syst. Evol. Microbiol.">
        <title>&lt;i&gt;Holtiella tumoricola&lt;/i&gt; gen. nov. sp. nov., isolated from a human clinical sample.</title>
        <authorList>
            <person name="Allen-Vercoe E."/>
            <person name="Daigneault M.C."/>
            <person name="Vancuren S.J."/>
            <person name="Cochrane K."/>
            <person name="O'Neal L.L."/>
            <person name="Sankaranarayanan K."/>
            <person name="Lawson P.A."/>
        </authorList>
    </citation>
    <scope>NUCLEOTIDE SEQUENCE</scope>
    <source>
        <strain evidence="1">CC70A</strain>
    </source>
</reference>
<comment type="caution">
    <text evidence="1">The sequence shown here is derived from an EMBL/GenBank/DDBJ whole genome shotgun (WGS) entry which is preliminary data.</text>
</comment>
<keyword evidence="2" id="KW-1185">Reference proteome</keyword>
<sequence>MDFELEELINKFKVRREEYVRISENIYRPLQLRKIEQELQLFLEGKEFTTENNVVIYFDKWKLVHDGRFINFSNVKTLRAIGACLECAGDGQSNDSYCVSLNRNDAIFLDSTTFEYDLARLRDKRDELIEALKVRILHFERTIEYINNHREIADYTWEYWCNNPSKEFKSIADFFEFANEIVG</sequence>
<dbReference type="Proteomes" id="UP001169242">
    <property type="component" value="Unassembled WGS sequence"/>
</dbReference>
<dbReference type="AlphaFoldDB" id="A0AA42DM42"/>
<gene>
    <name evidence="1" type="ORF">PBV87_08115</name>
</gene>
<proteinExistence type="predicted"/>
<evidence type="ECO:0000313" key="1">
    <source>
        <dbReference type="EMBL" id="MDA3731440.1"/>
    </source>
</evidence>
<organism evidence="1 2">
    <name type="scientific">Holtiella tumoricola</name>
    <dbReference type="NCBI Taxonomy" id="3018743"/>
    <lineage>
        <taxon>Bacteria</taxon>
        <taxon>Bacillati</taxon>
        <taxon>Bacillota</taxon>
        <taxon>Clostridia</taxon>
        <taxon>Lachnospirales</taxon>
        <taxon>Cellulosilyticaceae</taxon>
        <taxon>Holtiella</taxon>
    </lineage>
</organism>
<protein>
    <submittedName>
        <fullName evidence="1">Uncharacterized protein</fullName>
    </submittedName>
</protein>
<dbReference type="EMBL" id="JAQIFT010000035">
    <property type="protein sequence ID" value="MDA3731440.1"/>
    <property type="molecule type" value="Genomic_DNA"/>
</dbReference>
<name>A0AA42DM42_9FIRM</name>
<dbReference type="RefSeq" id="WP_271011828.1">
    <property type="nucleotide sequence ID" value="NZ_JAQIFT010000035.1"/>
</dbReference>
<accession>A0AA42DM42</accession>